<sequence length="148" mass="18022">MAYQFRFDRVLTVKEREKKEAEDRYRESIESFEGLAQKLYQLLKKKELMEDAQAVNIQSGIAVMSLRHGQQFLLNIEKSISYQQKLVMEARTTMQWHEQRLMDRNIEVRKYEKIKEKDHHFHLAHQNELDSQQMNELSMTQFMNRRNR</sequence>
<evidence type="ECO:0000256" key="2">
    <source>
        <dbReference type="ARBA" id="ARBA00010004"/>
    </source>
</evidence>
<keyword evidence="11" id="KW-0966">Cell projection</keyword>
<protein>
    <recommendedName>
        <fullName evidence="3">Flagellar FliJ protein</fullName>
    </recommendedName>
</protein>
<evidence type="ECO:0000313" key="12">
    <source>
        <dbReference type="Proteomes" id="UP001556040"/>
    </source>
</evidence>
<gene>
    <name evidence="11" type="primary">fliJ</name>
    <name evidence="11" type="ORF">AB1471_05760</name>
</gene>
<dbReference type="InterPro" id="IPR012823">
    <property type="entry name" value="Flagell_FliJ"/>
</dbReference>
<evidence type="ECO:0000313" key="11">
    <source>
        <dbReference type="EMBL" id="MEW9501304.1"/>
    </source>
</evidence>
<dbReference type="Pfam" id="PF02050">
    <property type="entry name" value="FliJ"/>
    <property type="match status" value="1"/>
</dbReference>
<proteinExistence type="inferred from homology"/>
<accession>A0ABV3Q2X7</accession>
<evidence type="ECO:0000256" key="3">
    <source>
        <dbReference type="ARBA" id="ARBA00020392"/>
    </source>
</evidence>
<dbReference type="Proteomes" id="UP001556040">
    <property type="component" value="Unassembled WGS sequence"/>
</dbReference>
<keyword evidence="9" id="KW-0472">Membrane</keyword>
<evidence type="ECO:0000256" key="9">
    <source>
        <dbReference type="ARBA" id="ARBA00023136"/>
    </source>
</evidence>
<comment type="caution">
    <text evidence="11">The sequence shown here is derived from an EMBL/GenBank/DDBJ whole genome shotgun (WGS) entry which is preliminary data.</text>
</comment>
<keyword evidence="8" id="KW-0653">Protein transport</keyword>
<evidence type="ECO:0000256" key="10">
    <source>
        <dbReference type="ARBA" id="ARBA00023225"/>
    </source>
</evidence>
<evidence type="ECO:0000256" key="5">
    <source>
        <dbReference type="ARBA" id="ARBA00022475"/>
    </source>
</evidence>
<reference evidence="11 12" key="1">
    <citation type="journal article" date="1979" name="Int. J. Syst. Evol. Microbiol.">
        <title>Bacillus globisporus subsp. marinus subsp. nov.</title>
        <authorList>
            <person name="Liu H."/>
        </authorList>
    </citation>
    <scope>NUCLEOTIDE SEQUENCE [LARGE SCALE GENOMIC DNA]</scope>
    <source>
        <strain evidence="11 12">DSM 1297</strain>
    </source>
</reference>
<evidence type="ECO:0000256" key="4">
    <source>
        <dbReference type="ARBA" id="ARBA00022448"/>
    </source>
</evidence>
<evidence type="ECO:0000256" key="7">
    <source>
        <dbReference type="ARBA" id="ARBA00022795"/>
    </source>
</evidence>
<keyword evidence="6" id="KW-0145">Chemotaxis</keyword>
<keyword evidence="11" id="KW-0282">Flagellum</keyword>
<organism evidence="11 12">
    <name type="scientific">Jeotgalibacillus marinus</name>
    <dbReference type="NCBI Taxonomy" id="86667"/>
    <lineage>
        <taxon>Bacteria</taxon>
        <taxon>Bacillati</taxon>
        <taxon>Bacillota</taxon>
        <taxon>Bacilli</taxon>
        <taxon>Bacillales</taxon>
        <taxon>Caryophanaceae</taxon>
        <taxon>Jeotgalibacillus</taxon>
    </lineage>
</organism>
<comment type="subcellular location">
    <subcellularLocation>
        <location evidence="1">Cell membrane</location>
        <topology evidence="1">Peripheral membrane protein</topology>
        <orientation evidence="1">Cytoplasmic side</orientation>
    </subcellularLocation>
</comment>
<dbReference type="InterPro" id="IPR053716">
    <property type="entry name" value="Flag_assembly_chemotaxis_eff"/>
</dbReference>
<dbReference type="Gene3D" id="1.10.287.1700">
    <property type="match status" value="1"/>
</dbReference>
<keyword evidence="5" id="KW-1003">Cell membrane</keyword>
<keyword evidence="10" id="KW-1006">Bacterial flagellum protein export</keyword>
<keyword evidence="11" id="KW-0969">Cilium</keyword>
<dbReference type="RefSeq" id="WP_367778784.1">
    <property type="nucleotide sequence ID" value="NZ_JBFMIA010000003.1"/>
</dbReference>
<evidence type="ECO:0000256" key="6">
    <source>
        <dbReference type="ARBA" id="ARBA00022500"/>
    </source>
</evidence>
<evidence type="ECO:0000256" key="1">
    <source>
        <dbReference type="ARBA" id="ARBA00004413"/>
    </source>
</evidence>
<dbReference type="NCBIfam" id="TIGR02473">
    <property type="entry name" value="flagell_FliJ"/>
    <property type="match status" value="1"/>
</dbReference>
<keyword evidence="7" id="KW-1005">Bacterial flagellum biogenesis</keyword>
<dbReference type="EMBL" id="JBFMIA010000003">
    <property type="protein sequence ID" value="MEW9501304.1"/>
    <property type="molecule type" value="Genomic_DNA"/>
</dbReference>
<evidence type="ECO:0000256" key="8">
    <source>
        <dbReference type="ARBA" id="ARBA00022927"/>
    </source>
</evidence>
<keyword evidence="12" id="KW-1185">Reference proteome</keyword>
<keyword evidence="4" id="KW-0813">Transport</keyword>
<comment type="similarity">
    <text evidence="2">Belongs to the FliJ family.</text>
</comment>
<name>A0ABV3Q2X7_9BACL</name>